<organism evidence="2 3">
    <name type="scientific">Candidatus Eubacterium faecale</name>
    <dbReference type="NCBI Taxonomy" id="2838568"/>
    <lineage>
        <taxon>Bacteria</taxon>
        <taxon>Bacillati</taxon>
        <taxon>Bacillota</taxon>
        <taxon>Clostridia</taxon>
        <taxon>Eubacteriales</taxon>
        <taxon>Eubacteriaceae</taxon>
        <taxon>Eubacterium</taxon>
    </lineage>
</organism>
<name>A0A9D2SA07_9FIRM</name>
<proteinExistence type="inferred from homology"/>
<comment type="similarity">
    <text evidence="1">Belongs to the ROK (NagC/XylR) family.</text>
</comment>
<dbReference type="Pfam" id="PF00480">
    <property type="entry name" value="ROK"/>
    <property type="match status" value="1"/>
</dbReference>
<evidence type="ECO:0000313" key="2">
    <source>
        <dbReference type="EMBL" id="HJB75421.1"/>
    </source>
</evidence>
<evidence type="ECO:0000256" key="1">
    <source>
        <dbReference type="ARBA" id="ARBA00006479"/>
    </source>
</evidence>
<comment type="caution">
    <text evidence="2">The sequence shown here is derived from an EMBL/GenBank/DDBJ whole genome shotgun (WGS) entry which is preliminary data.</text>
</comment>
<dbReference type="SUPFAM" id="SSF53067">
    <property type="entry name" value="Actin-like ATPase domain"/>
    <property type="match status" value="1"/>
</dbReference>
<dbReference type="AlphaFoldDB" id="A0A9D2SA07"/>
<accession>A0A9D2SA07</accession>
<dbReference type="EMBL" id="DWXN01000012">
    <property type="protein sequence ID" value="HJB75421.1"/>
    <property type="molecule type" value="Genomic_DNA"/>
</dbReference>
<reference evidence="2" key="2">
    <citation type="submission" date="2021-04" db="EMBL/GenBank/DDBJ databases">
        <authorList>
            <person name="Gilroy R."/>
        </authorList>
    </citation>
    <scope>NUCLEOTIDE SEQUENCE</scope>
    <source>
        <strain evidence="2">CHK188-16595</strain>
    </source>
</reference>
<reference evidence="2" key="1">
    <citation type="journal article" date="2021" name="PeerJ">
        <title>Extensive microbial diversity within the chicken gut microbiome revealed by metagenomics and culture.</title>
        <authorList>
            <person name="Gilroy R."/>
            <person name="Ravi A."/>
            <person name="Getino M."/>
            <person name="Pursley I."/>
            <person name="Horton D.L."/>
            <person name="Alikhan N.F."/>
            <person name="Baker D."/>
            <person name="Gharbi K."/>
            <person name="Hall N."/>
            <person name="Watson M."/>
            <person name="Adriaenssens E.M."/>
            <person name="Foster-Nyarko E."/>
            <person name="Jarju S."/>
            <person name="Secka A."/>
            <person name="Antonio M."/>
            <person name="Oren A."/>
            <person name="Chaudhuri R.R."/>
            <person name="La Ragione R."/>
            <person name="Hildebrand F."/>
            <person name="Pallen M.J."/>
        </authorList>
    </citation>
    <scope>NUCLEOTIDE SEQUENCE</scope>
    <source>
        <strain evidence="2">CHK188-16595</strain>
    </source>
</reference>
<dbReference type="PANTHER" id="PTHR18964">
    <property type="entry name" value="ROK (REPRESSOR, ORF, KINASE) FAMILY"/>
    <property type="match status" value="1"/>
</dbReference>
<dbReference type="PANTHER" id="PTHR18964:SF149">
    <property type="entry name" value="BIFUNCTIONAL UDP-N-ACETYLGLUCOSAMINE 2-EPIMERASE_N-ACETYLMANNOSAMINE KINASE"/>
    <property type="match status" value="1"/>
</dbReference>
<dbReference type="CDD" id="cd23763">
    <property type="entry name" value="ASKHA_ATPase_ROK"/>
    <property type="match status" value="1"/>
</dbReference>
<evidence type="ECO:0000313" key="3">
    <source>
        <dbReference type="Proteomes" id="UP000823877"/>
    </source>
</evidence>
<dbReference type="Gene3D" id="3.30.420.40">
    <property type="match status" value="2"/>
</dbReference>
<protein>
    <submittedName>
        <fullName evidence="2">ROK family protein</fullName>
    </submittedName>
</protein>
<gene>
    <name evidence="2" type="ORF">IAA37_07110</name>
</gene>
<dbReference type="Proteomes" id="UP000823877">
    <property type="component" value="Unassembled WGS sequence"/>
</dbReference>
<sequence length="295" mass="33058">MAQLTEQTDGGLTTVKKCVMQAMEFGMVLEGDTADSTGGRKAKLYELNHDYQYFLFIIVDNNDLICKICDFGFHIKKEFTRTFILHHLLDSVYGLIDDALAEYEISTVCLALPCVLHDGIVMDWYYNPSVVGLNIKNEIEQKYDINVIVQNDMKLTAIGECACAGKNIVNIATVQFGHNGIGVGETVNGELLTGSAGFAGEVGYTEDIRKSIMGISFPAKIVRNIIIYLNPQLIVFYRSQRQNQFEKIFDTAVRKLPKYALPEFKVSDEYSESIVRGFISLINKNGYFIKPGVKI</sequence>
<dbReference type="InterPro" id="IPR000600">
    <property type="entry name" value="ROK"/>
</dbReference>
<dbReference type="InterPro" id="IPR043129">
    <property type="entry name" value="ATPase_NBD"/>
</dbReference>